<name>A0AAN6GJN4_9BASI</name>
<dbReference type="Proteomes" id="UP001176521">
    <property type="component" value="Unassembled WGS sequence"/>
</dbReference>
<accession>A0AAN6GJN4</accession>
<feature type="compositionally biased region" description="Acidic residues" evidence="1">
    <location>
        <begin position="251"/>
        <end position="271"/>
    </location>
</feature>
<feature type="compositionally biased region" description="Gly residues" evidence="1">
    <location>
        <begin position="1228"/>
        <end position="1237"/>
    </location>
</feature>
<dbReference type="EMBL" id="JAPDMQ010000008">
    <property type="protein sequence ID" value="KAK0540749.1"/>
    <property type="molecule type" value="Genomic_DNA"/>
</dbReference>
<feature type="compositionally biased region" description="Low complexity" evidence="1">
    <location>
        <begin position="10"/>
        <end position="41"/>
    </location>
</feature>
<proteinExistence type="predicted"/>
<dbReference type="Pfam" id="PF10257">
    <property type="entry name" value="RAI16-like"/>
    <property type="match status" value="1"/>
</dbReference>
<feature type="region of interest" description="Disordered" evidence="1">
    <location>
        <begin position="1202"/>
        <end position="1248"/>
    </location>
</feature>
<evidence type="ECO:0008006" key="4">
    <source>
        <dbReference type="Google" id="ProtNLM"/>
    </source>
</evidence>
<feature type="region of interest" description="Disordered" evidence="1">
    <location>
        <begin position="1"/>
        <end position="98"/>
    </location>
</feature>
<reference evidence="2" key="1">
    <citation type="journal article" date="2023" name="PhytoFront">
        <title>Draft Genome Resources of Seven Strains of Tilletia horrida, Causal Agent of Kernel Smut of Rice.</title>
        <authorList>
            <person name="Khanal S."/>
            <person name="Antony Babu S."/>
            <person name="Zhou X.G."/>
        </authorList>
    </citation>
    <scope>NUCLEOTIDE SEQUENCE</scope>
    <source>
        <strain evidence="2">TX3</strain>
    </source>
</reference>
<feature type="compositionally biased region" description="Low complexity" evidence="1">
    <location>
        <begin position="48"/>
        <end position="78"/>
    </location>
</feature>
<feature type="compositionally biased region" description="Low complexity" evidence="1">
    <location>
        <begin position="1299"/>
        <end position="1313"/>
    </location>
</feature>
<evidence type="ECO:0000256" key="1">
    <source>
        <dbReference type="SAM" id="MobiDB-lite"/>
    </source>
</evidence>
<feature type="compositionally biased region" description="Low complexity" evidence="1">
    <location>
        <begin position="1455"/>
        <end position="1464"/>
    </location>
</feature>
<feature type="region of interest" description="Disordered" evidence="1">
    <location>
        <begin position="676"/>
        <end position="727"/>
    </location>
</feature>
<feature type="region of interest" description="Disordered" evidence="1">
    <location>
        <begin position="889"/>
        <end position="921"/>
    </location>
</feature>
<sequence length="1525" mass="158310">MEYFSRLLGSRTPRSSDAAAAAAVASSSSSPSSPAPSSARSGFLRAVAGIGDSDSNSAASSAAARRRGNSNNGVRISGPGSSPGNSARARAGRKGAAGNDDLASGFIADWEAVRSTLTNPDQRALHYGIARSDVPLLLERMADALILESSSFTPSSATQGTTDIPACMEYLLRSSLLDILVQLSLPNKPKGSLAEAIRFFTHLIVALDESFVSRQAVHRPLARLIRGCVGDEDGDDLERLRGLGLDIADDDDDFDNDDDDDDDVDDDDDGDADARRRRKRQTRSRYGRINSVEAATFEQDLVDLMAHIAARIKGAPELLLIFFHDRRKASHQSVPPSPSVPSPLPSTLGASSSPYLTFLGPDAKPEFPLFSYLLRFIHREGNIGELARAGLLNLVTVALAPEAVAIPFHADSSSKRERSFSSSSNSAASARQALAAFILDSDFAEVLGAGLGAVYGLLPTKLVLLRPQPAPNAGGEEDEAGDGKSKADASGTNGGGVVSGASMLGSEGMRLGVSTSAGLPAIDSDLVDAHFLLDDAAAASAASELPERLRAAGMATSNDPEVQSQVRLLVLLLDFAQDVLSTAAEAIYRDSIIAGDTPAEQTQHTIASGLTLSIVQSVRSIFLQNVVYPSMLECSDADGSATAVMAYLDVLLSVIDDRSVLADVVVGYLVGAEGEHVSNGSSRRDSEGGEEEDADAGDNVIRLEGNGGSSFPRGSNRAGKKLKRRRSTALRLVQEDSRAASNNRWGGVVDGDGELAFAYNASDDAFGRYTLKDLILAHIEESSGSRRKKRKVSAQARQAAFRLLRTVLAEHGRFAMISLIGCVKDEGATAFPFPKPAELAPHGSGSGSSKNGPTAALGAANGAAAAAAADEPQFWPDEAPAALRKLDDDLTSRWGGGEDDSQPWSDGLSAPTSNGNGALNPAATSSSDAVAAGAALIPGGIRFATVPIKAHLQELALYSYIVGSLRAIDDPKTSGGAGAGAGRNLSGIQTSSYERYLQDASDLLAVESTYLYGLEVGRHEALPLAPFPHRLAPRSDPVLRTLVQAFARFFMHSPESNVLLTGALAALARCPYRNLEGWLCPRMQRREVGGGQGEDEGDAGLEEQIRAVGSYLSWSPAWIISSAAGTRTAGSNGGGRLPALASDAECPIVLHILLGLAAQVRRYARSIPEFSTYLRERREGLMFVENLNDALGLGGIGVEDEDGHLGFGDGDDATSEPSTPTASVSHGSTGGSRGGGSSKSAGTAVVPPSKVPGALLTVLRQEAEGDESGGNAGLPAVLYYKTAPPEDAGRPGTTTLPTSAAAAAASASASSRSKSARAKNGKRGGRSAGGTESPLHANGVMVQPFARHYAETGAIFVGTAAVRLPRDWRTSSDAESSEEEGGGGAGGGGRRRIRFEDDGEGEGEGEGESESESEAETETESGSYDVDPPPRARPSATLRASNVGFATAAGLGSISGSVPGTPTLGTGGTGTKGVLKKKRSDTAHVTLSALLDNVVILEQAVMELLAVVQVRRCAGIDAVALSAGS</sequence>
<feature type="compositionally biased region" description="Basic residues" evidence="1">
    <location>
        <begin position="718"/>
        <end position="727"/>
    </location>
</feature>
<feature type="region of interest" description="Disordered" evidence="1">
    <location>
        <begin position="1283"/>
        <end position="1336"/>
    </location>
</feature>
<keyword evidence="3" id="KW-1185">Reference proteome</keyword>
<dbReference type="PANTHER" id="PTHR21705">
    <property type="entry name" value="RAI16 PROTEIN-RELATED"/>
    <property type="match status" value="1"/>
</dbReference>
<feature type="compositionally biased region" description="Acidic residues" evidence="1">
    <location>
        <begin position="1397"/>
        <end position="1419"/>
    </location>
</feature>
<dbReference type="PANTHER" id="PTHR21705:SF11">
    <property type="entry name" value="FHIP FAMILY PROTEIN CG3558"/>
    <property type="match status" value="1"/>
</dbReference>
<evidence type="ECO:0000313" key="3">
    <source>
        <dbReference type="Proteomes" id="UP001176521"/>
    </source>
</evidence>
<organism evidence="2 3">
    <name type="scientific">Tilletia horrida</name>
    <dbReference type="NCBI Taxonomy" id="155126"/>
    <lineage>
        <taxon>Eukaryota</taxon>
        <taxon>Fungi</taxon>
        <taxon>Dikarya</taxon>
        <taxon>Basidiomycota</taxon>
        <taxon>Ustilaginomycotina</taxon>
        <taxon>Exobasidiomycetes</taxon>
        <taxon>Tilletiales</taxon>
        <taxon>Tilletiaceae</taxon>
        <taxon>Tilletia</taxon>
    </lineage>
</organism>
<dbReference type="InterPro" id="IPR019384">
    <property type="entry name" value="FHIP"/>
</dbReference>
<protein>
    <recommendedName>
        <fullName evidence="4">Retinoic acid induced 16-like protein-domain-containing protein</fullName>
    </recommendedName>
</protein>
<gene>
    <name evidence="2" type="ORF">OC842_000317</name>
</gene>
<feature type="region of interest" description="Disordered" evidence="1">
    <location>
        <begin position="251"/>
        <end position="283"/>
    </location>
</feature>
<comment type="caution">
    <text evidence="2">The sequence shown here is derived from an EMBL/GenBank/DDBJ whole genome shotgun (WGS) entry which is preliminary data.</text>
</comment>
<feature type="compositionally biased region" description="Basic residues" evidence="1">
    <location>
        <begin position="1314"/>
        <end position="1325"/>
    </location>
</feature>
<feature type="region of interest" description="Disordered" evidence="1">
    <location>
        <begin position="1368"/>
        <end position="1436"/>
    </location>
</feature>
<feature type="region of interest" description="Disordered" evidence="1">
    <location>
        <begin position="1451"/>
        <end position="1473"/>
    </location>
</feature>
<feature type="region of interest" description="Disordered" evidence="1">
    <location>
        <begin position="469"/>
        <end position="499"/>
    </location>
</feature>
<evidence type="ECO:0000313" key="2">
    <source>
        <dbReference type="EMBL" id="KAK0540749.1"/>
    </source>
</evidence>
<feature type="compositionally biased region" description="Polar residues" evidence="1">
    <location>
        <begin position="910"/>
        <end position="921"/>
    </location>
</feature>